<evidence type="ECO:0008006" key="3">
    <source>
        <dbReference type="Google" id="ProtNLM"/>
    </source>
</evidence>
<dbReference type="RefSeq" id="WP_259098907.1">
    <property type="nucleotide sequence ID" value="NZ_CP130454.1"/>
</dbReference>
<name>A0ABT2ERK8_9BACT</name>
<evidence type="ECO:0000313" key="1">
    <source>
        <dbReference type="EMBL" id="MCS3920289.1"/>
    </source>
</evidence>
<gene>
    <name evidence="1" type="ORF">M2350_002718</name>
</gene>
<protein>
    <recommendedName>
        <fullName evidence="3">Transposase DDE domain-containing protein</fullName>
    </recommendedName>
</protein>
<dbReference type="EMBL" id="JANUCP010000005">
    <property type="protein sequence ID" value="MCS3920289.1"/>
    <property type="molecule type" value="Genomic_DNA"/>
</dbReference>
<organism evidence="1 2">
    <name type="scientific">Candidatus Fervidibacter sacchari</name>
    <dbReference type="NCBI Taxonomy" id="1448929"/>
    <lineage>
        <taxon>Bacteria</taxon>
        <taxon>Candidatus Fervidibacterota</taxon>
        <taxon>Candidatus Fervidibacter</taxon>
    </lineage>
</organism>
<accession>A0ABT2ERK8</accession>
<dbReference type="Proteomes" id="UP001204798">
    <property type="component" value="Unassembled WGS sequence"/>
</dbReference>
<sequence>MANSEWRMVNRKTLNSHHNAQLATQFYALRFTLYAQLSTLNAQLTTRNLFSLSRPNLFVADATPTSIISVCRSPVRGEIFVLNGTRDRVKRRSGETETRRSGERRTKMPTDFYASRLYALRITPFPRPPSLAPRPVPLCCDFRHGQIKNGKNGGEIGSN</sequence>
<reference evidence="1 2" key="1">
    <citation type="submission" date="2022-08" db="EMBL/GenBank/DDBJ databases">
        <title>Bacterial and archaeal communities from various locations to study Microbial Dark Matter (Phase II).</title>
        <authorList>
            <person name="Stepanauskas R."/>
        </authorList>
    </citation>
    <scope>NUCLEOTIDE SEQUENCE [LARGE SCALE GENOMIC DNA]</scope>
    <source>
        <strain evidence="1 2">PD1</strain>
    </source>
</reference>
<keyword evidence="2" id="KW-1185">Reference proteome</keyword>
<evidence type="ECO:0000313" key="2">
    <source>
        <dbReference type="Proteomes" id="UP001204798"/>
    </source>
</evidence>
<comment type="caution">
    <text evidence="1">The sequence shown here is derived from an EMBL/GenBank/DDBJ whole genome shotgun (WGS) entry which is preliminary data.</text>
</comment>
<proteinExistence type="predicted"/>